<gene>
    <name evidence="5" type="ORF">KDK95_28530</name>
</gene>
<dbReference type="PROSITE" id="PS50949">
    <property type="entry name" value="HTH_GNTR"/>
    <property type="match status" value="1"/>
</dbReference>
<dbReference type="InterPro" id="IPR050679">
    <property type="entry name" value="Bact_HTH_transcr_reg"/>
</dbReference>
<dbReference type="InterPro" id="IPR028978">
    <property type="entry name" value="Chorismate_lyase_/UTRA_dom_sf"/>
</dbReference>
<dbReference type="RefSeq" id="WP_212521413.1">
    <property type="nucleotide sequence ID" value="NZ_JAGSOH010000123.1"/>
</dbReference>
<evidence type="ECO:0000313" key="6">
    <source>
        <dbReference type="Proteomes" id="UP000676325"/>
    </source>
</evidence>
<dbReference type="InterPro" id="IPR036388">
    <property type="entry name" value="WH-like_DNA-bd_sf"/>
</dbReference>
<dbReference type="GO" id="GO:0003700">
    <property type="term" value="F:DNA-binding transcription factor activity"/>
    <property type="evidence" value="ECO:0007669"/>
    <property type="project" value="InterPro"/>
</dbReference>
<dbReference type="InterPro" id="IPR000524">
    <property type="entry name" value="Tscrpt_reg_HTH_GntR"/>
</dbReference>
<dbReference type="GO" id="GO:0003677">
    <property type="term" value="F:DNA binding"/>
    <property type="evidence" value="ECO:0007669"/>
    <property type="project" value="UniProtKB-KW"/>
</dbReference>
<dbReference type="InterPro" id="IPR036390">
    <property type="entry name" value="WH_DNA-bd_sf"/>
</dbReference>
<dbReference type="SMART" id="SM00866">
    <property type="entry name" value="UTRA"/>
    <property type="match status" value="1"/>
</dbReference>
<evidence type="ECO:0000259" key="4">
    <source>
        <dbReference type="PROSITE" id="PS50949"/>
    </source>
</evidence>
<dbReference type="InterPro" id="IPR011663">
    <property type="entry name" value="UTRA"/>
</dbReference>
<dbReference type="EMBL" id="JAGSOH010000123">
    <property type="protein sequence ID" value="MBR7830283.1"/>
    <property type="molecule type" value="Genomic_DNA"/>
</dbReference>
<protein>
    <submittedName>
        <fullName evidence="5">GntR family transcriptional regulator</fullName>
    </submittedName>
</protein>
<dbReference type="Gene3D" id="3.40.1410.10">
    <property type="entry name" value="Chorismate lyase-like"/>
    <property type="match status" value="1"/>
</dbReference>
<dbReference type="Pfam" id="PF00392">
    <property type="entry name" value="GntR"/>
    <property type="match status" value="1"/>
</dbReference>
<feature type="domain" description="HTH gntR-type" evidence="4">
    <location>
        <begin position="6"/>
        <end position="74"/>
    </location>
</feature>
<dbReference type="Pfam" id="PF07702">
    <property type="entry name" value="UTRA"/>
    <property type="match status" value="1"/>
</dbReference>
<dbReference type="PANTHER" id="PTHR44846">
    <property type="entry name" value="MANNOSYL-D-GLYCERATE TRANSPORT/METABOLISM SYSTEM REPRESSOR MNGR-RELATED"/>
    <property type="match status" value="1"/>
</dbReference>
<dbReference type="Gene3D" id="1.10.10.10">
    <property type="entry name" value="Winged helix-like DNA-binding domain superfamily/Winged helix DNA-binding domain"/>
    <property type="match status" value="1"/>
</dbReference>
<evidence type="ECO:0000256" key="3">
    <source>
        <dbReference type="ARBA" id="ARBA00023163"/>
    </source>
</evidence>
<keyword evidence="1" id="KW-0805">Transcription regulation</keyword>
<name>A0A941EH47_9ACTN</name>
<evidence type="ECO:0000256" key="2">
    <source>
        <dbReference type="ARBA" id="ARBA00023125"/>
    </source>
</evidence>
<comment type="caution">
    <text evidence="5">The sequence shown here is derived from an EMBL/GenBank/DDBJ whole genome shotgun (WGS) entry which is preliminary data.</text>
</comment>
<reference evidence="5" key="1">
    <citation type="submission" date="2021-04" db="EMBL/GenBank/DDBJ databases">
        <title>Genome based classification of Actinospica acidithermotolerans sp. nov., an actinobacterium isolated from an Indonesian hot spring.</title>
        <authorList>
            <person name="Kusuma A.B."/>
            <person name="Putra K.E."/>
            <person name="Nafisah S."/>
            <person name="Loh J."/>
            <person name="Nouioui I."/>
            <person name="Goodfellow M."/>
        </authorList>
    </citation>
    <scope>NUCLEOTIDE SEQUENCE</scope>
    <source>
        <strain evidence="5">MGRD01-02</strain>
    </source>
</reference>
<dbReference type="PRINTS" id="PR00035">
    <property type="entry name" value="HTHGNTR"/>
</dbReference>
<dbReference type="Proteomes" id="UP000676325">
    <property type="component" value="Unassembled WGS sequence"/>
</dbReference>
<evidence type="ECO:0000313" key="5">
    <source>
        <dbReference type="EMBL" id="MBR7830283.1"/>
    </source>
</evidence>
<dbReference type="SUPFAM" id="SSF64288">
    <property type="entry name" value="Chorismate lyase-like"/>
    <property type="match status" value="1"/>
</dbReference>
<dbReference type="CDD" id="cd07377">
    <property type="entry name" value="WHTH_GntR"/>
    <property type="match status" value="1"/>
</dbReference>
<dbReference type="SMART" id="SM00345">
    <property type="entry name" value="HTH_GNTR"/>
    <property type="match status" value="1"/>
</dbReference>
<proteinExistence type="predicted"/>
<dbReference type="SUPFAM" id="SSF46785">
    <property type="entry name" value="Winged helix' DNA-binding domain"/>
    <property type="match status" value="1"/>
</dbReference>
<evidence type="ECO:0000256" key="1">
    <source>
        <dbReference type="ARBA" id="ARBA00023015"/>
    </source>
</evidence>
<organism evidence="5 6">
    <name type="scientific">Actinospica acidithermotolerans</name>
    <dbReference type="NCBI Taxonomy" id="2828514"/>
    <lineage>
        <taxon>Bacteria</taxon>
        <taxon>Bacillati</taxon>
        <taxon>Actinomycetota</taxon>
        <taxon>Actinomycetes</taxon>
        <taxon>Catenulisporales</taxon>
        <taxon>Actinospicaceae</taxon>
        <taxon>Actinospica</taxon>
    </lineage>
</organism>
<dbReference type="GO" id="GO:0045892">
    <property type="term" value="P:negative regulation of DNA-templated transcription"/>
    <property type="evidence" value="ECO:0007669"/>
    <property type="project" value="TreeGrafter"/>
</dbReference>
<keyword evidence="3" id="KW-0804">Transcription</keyword>
<accession>A0A941EH47</accession>
<dbReference type="PANTHER" id="PTHR44846:SF17">
    <property type="entry name" value="GNTR-FAMILY TRANSCRIPTIONAL REGULATOR"/>
    <property type="match status" value="1"/>
</dbReference>
<keyword evidence="2" id="KW-0238">DNA-binding</keyword>
<keyword evidence="6" id="KW-1185">Reference proteome</keyword>
<sequence>MTDSRLPLWYQVTESLRARILGRAPEDDLRLPTEARLATEYGVAVSTVRQALAALEADGLITRRRRHGTFIVPATSHAPLHVLGTVDTILAQQAGDDVRLLRRAEVPAPAVLAHHFPEVKTLIEFQRLRLNDGTPLSHAENYLRPEHAAKIADADLRTAPMTKLLRDQAALDLARIDNTVEACPAPPHIADLLQIPLATPVLRSTNVTYDTHGHVVDAALIHYRADRFQYTVSLDLTGS</sequence>
<dbReference type="AlphaFoldDB" id="A0A941EH47"/>